<organism evidence="1 2">
    <name type="scientific">Rhizobium phage RHph_N38</name>
    <dbReference type="NCBI Taxonomy" id="2509750"/>
    <lineage>
        <taxon>Viruses</taxon>
        <taxon>Duplodnaviria</taxon>
        <taxon>Heunggongvirae</taxon>
        <taxon>Uroviricota</taxon>
        <taxon>Caudoviricetes</taxon>
        <taxon>Schitoviridae</taxon>
        <taxon>Demetervirinae</taxon>
        <taxon>Cyamitesvirus</taxon>
        <taxon>Cyamitesvirus N38</taxon>
    </lineage>
</organism>
<keyword evidence="2" id="KW-1185">Reference proteome</keyword>
<sequence length="95" mass="10903">MATTGSNKAVRSVKHAQEVEAALQFCARHKVGRPLVPAHILQTLVVELLYRKNIIHDLMTQVYPYQENLFVKSKGYREENREGSICSRQNEKPHT</sequence>
<accession>A0A7S5R3M9</accession>
<gene>
    <name evidence="1" type="ORF">EVB89_096</name>
</gene>
<dbReference type="EMBL" id="MN988517">
    <property type="protein sequence ID" value="QIG70557.1"/>
    <property type="molecule type" value="Genomic_DNA"/>
</dbReference>
<reference evidence="1" key="1">
    <citation type="submission" date="2020-01" db="EMBL/GenBank/DDBJ databases">
        <title>Patterns of diversity and host range of bacteriophage communities associated with bean-nodulatin bacteria.</title>
        <authorList>
            <person name="Vann Cauwenberghe J."/>
            <person name="Santamaria R.I."/>
            <person name="Bustos P."/>
            <person name="Juarez S."/>
            <person name="Gonzalez V."/>
        </authorList>
    </citation>
    <scope>NUCLEOTIDE SEQUENCE</scope>
</reference>
<dbReference type="Proteomes" id="UP000617684">
    <property type="component" value="Segment"/>
</dbReference>
<evidence type="ECO:0000313" key="1">
    <source>
        <dbReference type="EMBL" id="QIG70557.1"/>
    </source>
</evidence>
<protein>
    <submittedName>
        <fullName evidence="1">Uncharacterized protein</fullName>
    </submittedName>
</protein>
<proteinExistence type="predicted"/>
<name>A0A7S5R3M9_9CAUD</name>
<evidence type="ECO:0000313" key="2">
    <source>
        <dbReference type="Proteomes" id="UP000617684"/>
    </source>
</evidence>